<feature type="signal peptide" evidence="1">
    <location>
        <begin position="1"/>
        <end position="23"/>
    </location>
</feature>
<sequence length="178" mass="19662">MANQNLLPFVSFIFITSLLCVTSQTTESPSWPLGELGRVAQDAISITICEVNHTKAFIDSIPNLKCLGYVGGVNSDQLLQCVGGLSDGMSNVLNELNKLQQFGVGSPFYGDTRVLESMVNGVMSFNAICHRALLEDYVDKTIKVMVHRKLEDIVLLTNDVIFRVSRLYFDTNKVKGKP</sequence>
<comment type="caution">
    <text evidence="2">The sequence shown here is derived from an EMBL/GenBank/DDBJ whole genome shotgun (WGS) entry which is preliminary data.</text>
</comment>
<dbReference type="EMBL" id="CAXHTB010000004">
    <property type="protein sequence ID" value="CAL0305746.1"/>
    <property type="molecule type" value="Genomic_DNA"/>
</dbReference>
<feature type="chain" id="PRO_5043516770" description="Pectinesterase inhibitor domain-containing protein" evidence="1">
    <location>
        <begin position="24"/>
        <end position="178"/>
    </location>
</feature>
<evidence type="ECO:0008006" key="4">
    <source>
        <dbReference type="Google" id="ProtNLM"/>
    </source>
</evidence>
<organism evidence="2 3">
    <name type="scientific">Lupinus luteus</name>
    <name type="common">European yellow lupine</name>
    <dbReference type="NCBI Taxonomy" id="3873"/>
    <lineage>
        <taxon>Eukaryota</taxon>
        <taxon>Viridiplantae</taxon>
        <taxon>Streptophyta</taxon>
        <taxon>Embryophyta</taxon>
        <taxon>Tracheophyta</taxon>
        <taxon>Spermatophyta</taxon>
        <taxon>Magnoliopsida</taxon>
        <taxon>eudicotyledons</taxon>
        <taxon>Gunneridae</taxon>
        <taxon>Pentapetalae</taxon>
        <taxon>rosids</taxon>
        <taxon>fabids</taxon>
        <taxon>Fabales</taxon>
        <taxon>Fabaceae</taxon>
        <taxon>Papilionoideae</taxon>
        <taxon>50 kb inversion clade</taxon>
        <taxon>genistoids sensu lato</taxon>
        <taxon>core genistoids</taxon>
        <taxon>Genisteae</taxon>
        <taxon>Lupinus</taxon>
    </lineage>
</organism>
<keyword evidence="1" id="KW-0732">Signal</keyword>
<proteinExistence type="predicted"/>
<gene>
    <name evidence="2" type="ORF">LLUT_LOCUS6806</name>
</gene>
<reference evidence="2 3" key="1">
    <citation type="submission" date="2024-03" db="EMBL/GenBank/DDBJ databases">
        <authorList>
            <person name="Martinez-Hernandez J."/>
        </authorList>
    </citation>
    <scope>NUCLEOTIDE SEQUENCE [LARGE SCALE GENOMIC DNA]</scope>
</reference>
<evidence type="ECO:0000313" key="3">
    <source>
        <dbReference type="Proteomes" id="UP001497480"/>
    </source>
</evidence>
<keyword evidence="3" id="KW-1185">Reference proteome</keyword>
<name>A0AAV1W9D0_LUPLU</name>
<evidence type="ECO:0000256" key="1">
    <source>
        <dbReference type="SAM" id="SignalP"/>
    </source>
</evidence>
<protein>
    <recommendedName>
        <fullName evidence="4">Pectinesterase inhibitor domain-containing protein</fullName>
    </recommendedName>
</protein>
<accession>A0AAV1W9D0</accession>
<dbReference type="Proteomes" id="UP001497480">
    <property type="component" value="Unassembled WGS sequence"/>
</dbReference>
<dbReference type="AlphaFoldDB" id="A0AAV1W9D0"/>
<evidence type="ECO:0000313" key="2">
    <source>
        <dbReference type="EMBL" id="CAL0305746.1"/>
    </source>
</evidence>